<feature type="binding site" evidence="6">
    <location>
        <position position="1316"/>
    </location>
    <ligand>
        <name>ATP</name>
        <dbReference type="ChEBI" id="CHEBI:30616"/>
    </ligand>
</feature>
<dbReference type="SUPFAM" id="SSF56112">
    <property type="entry name" value="Protein kinase-like (PK-like)"/>
    <property type="match status" value="1"/>
</dbReference>
<feature type="compositionally biased region" description="Polar residues" evidence="7">
    <location>
        <begin position="74"/>
        <end position="85"/>
    </location>
</feature>
<feature type="compositionally biased region" description="Polar residues" evidence="7">
    <location>
        <begin position="111"/>
        <end position="124"/>
    </location>
</feature>
<keyword evidence="11" id="KW-1185">Reference proteome</keyword>
<reference evidence="11" key="1">
    <citation type="submission" date="2015-09" db="EMBL/GenBank/DDBJ databases">
        <authorList>
            <consortium name="Pathogen Informatics"/>
        </authorList>
    </citation>
    <scope>NUCLEOTIDE SEQUENCE [LARGE SCALE GENOMIC DNA]</scope>
    <source>
        <strain evidence="11">Lake Konstanz</strain>
    </source>
</reference>
<keyword evidence="8 10" id="KW-0812">Transmembrane</keyword>
<dbReference type="PROSITE" id="PS50011">
    <property type="entry name" value="PROTEIN_KINASE_DOM"/>
    <property type="match status" value="1"/>
</dbReference>
<keyword evidence="8" id="KW-0472">Membrane</keyword>
<accession>A0A0S4IYV8</accession>
<evidence type="ECO:0000256" key="5">
    <source>
        <dbReference type="ARBA" id="ARBA00022840"/>
    </source>
</evidence>
<dbReference type="Pfam" id="PF00069">
    <property type="entry name" value="Pkinase"/>
    <property type="match status" value="1"/>
</dbReference>
<feature type="domain" description="Protein kinase" evidence="9">
    <location>
        <begin position="1288"/>
        <end position="1675"/>
    </location>
</feature>
<feature type="region of interest" description="Disordered" evidence="7">
    <location>
        <begin position="706"/>
        <end position="738"/>
    </location>
</feature>
<comment type="subcellular location">
    <subcellularLocation>
        <location evidence="1">Membrane</location>
        <topology evidence="1">Single-pass membrane protein</topology>
    </subcellularLocation>
</comment>
<feature type="compositionally biased region" description="Polar residues" evidence="7">
    <location>
        <begin position="708"/>
        <end position="726"/>
    </location>
</feature>
<dbReference type="GO" id="GO:0005524">
    <property type="term" value="F:ATP binding"/>
    <property type="evidence" value="ECO:0007669"/>
    <property type="project" value="UniProtKB-UniRule"/>
</dbReference>
<dbReference type="InterPro" id="IPR011009">
    <property type="entry name" value="Kinase-like_dom_sf"/>
</dbReference>
<evidence type="ECO:0000256" key="6">
    <source>
        <dbReference type="PROSITE-ProRule" id="PRU10141"/>
    </source>
</evidence>
<evidence type="ECO:0000256" key="1">
    <source>
        <dbReference type="ARBA" id="ARBA00004167"/>
    </source>
</evidence>
<dbReference type="InterPro" id="IPR029787">
    <property type="entry name" value="Nucleotide_cyclase"/>
</dbReference>
<dbReference type="InterPro" id="IPR017441">
    <property type="entry name" value="Protein_kinase_ATP_BS"/>
</dbReference>
<keyword evidence="8" id="KW-1133">Transmembrane helix</keyword>
<dbReference type="Proteomes" id="UP000051952">
    <property type="component" value="Unassembled WGS sequence"/>
</dbReference>
<dbReference type="GO" id="GO:0004672">
    <property type="term" value="F:protein kinase activity"/>
    <property type="evidence" value="ECO:0007669"/>
    <property type="project" value="InterPro"/>
</dbReference>
<feature type="region of interest" description="Disordered" evidence="7">
    <location>
        <begin position="1242"/>
        <end position="1265"/>
    </location>
</feature>
<dbReference type="EMBL" id="CYKH01000722">
    <property type="protein sequence ID" value="CUG26456.1"/>
    <property type="molecule type" value="Genomic_DNA"/>
</dbReference>
<dbReference type="SUPFAM" id="SSF55073">
    <property type="entry name" value="Nucleotide cyclase"/>
    <property type="match status" value="1"/>
</dbReference>
<protein>
    <submittedName>
        <fullName evidence="10">Transmembrane protein, putative</fullName>
    </submittedName>
</protein>
<evidence type="ECO:0000259" key="9">
    <source>
        <dbReference type="PROSITE" id="PS50011"/>
    </source>
</evidence>
<dbReference type="PANTHER" id="PTHR48016">
    <property type="entry name" value="MAP KINASE KINASE KINASE SSK2-RELATED-RELATED"/>
    <property type="match status" value="1"/>
</dbReference>
<keyword evidence="2" id="KW-0808">Transferase</keyword>
<dbReference type="VEuPathDB" id="TriTrypDB:BSAL_03585"/>
<dbReference type="Gene3D" id="1.10.510.10">
    <property type="entry name" value="Transferase(Phosphotransferase) domain 1"/>
    <property type="match status" value="1"/>
</dbReference>
<evidence type="ECO:0000313" key="10">
    <source>
        <dbReference type="EMBL" id="CUG26456.1"/>
    </source>
</evidence>
<dbReference type="GO" id="GO:0016020">
    <property type="term" value="C:membrane"/>
    <property type="evidence" value="ECO:0007669"/>
    <property type="project" value="UniProtKB-SubCell"/>
</dbReference>
<feature type="region of interest" description="Disordered" evidence="7">
    <location>
        <begin position="74"/>
        <end position="124"/>
    </location>
</feature>
<sequence length="1677" mass="180538">MSLPPAPRRMTRVHTSSPDKLLSTRIPAEEPAEQPTSSRPHGFDDVENLHKQVSTLVSPSSGARRVIMSPHVSNDSIDHQQGQLNSSDSSSVDGDDRKHKRRRKKKYLRDTSSSYGSGQPSTQSRSYFRAISPTNWAGGPPAITFLFLVGVVAAFWLSSSNALAPLRTLVSSEDAPQWHLRNSVGATTATTSFRSLIDPLRRVTQLPGVISTCSNVSLDLPNTVGQILLDKEFGFARLLRPQVSVYTVFSVHCSEFLVQFCLQLRGTGDSTVVPLSQCNQCRSTIDSTTIELTGAFLNLDKIFANASICFSSWATQNLFVEARTQSVKDLRFSPISGAIGLHVVSIDTKPLLASCTHPSSTTTLTLSLSNSGSSGCIGIETPNSNSSLCALAVGSLVDSASPQQLTSTLFVLIGETTSIIVGNDVTFFSGPQLVATPTMKSLFIVNIPSASSLELNDCNSALSRVVTLSDIMLWVIVAAVLVVAMLLLSWIAIAQQKTMSWQILSFMKHIKVLCQNLRIQAKNKGSRSESKSARLQLSTSSDTFDADGSPFLTTVIIDDGDFSPWNRDTLDDLARGSTEMLLYSRSLVPSIRARFIYYQSFLRKTATSSSRLPQILPVRTSKTLQDLGSLPSFQPLVSVTSFTRRVAHPSLFIQPASPDEMANSGMFSPSQGPRGHAFAFQLDHDASPLRVPSIMPEVPRAAVDPHSISDNNGQGSPLLQTNSSRLFTPRPPGGAYPPQSPMLSAGSPTGAIASSNASASGWSPLPAELPHTEAVQPHPIPPNVPPITISRTAQQSLNVVQAHAMSMSITSTAFLQSARVGKTPRLGTSAACSPAPEATLLPPGHRNKHFHSHHTPRPSYAAGQDSFLHKRVTVLTCAAFSRSVARFPSGGFEAGEAPQSARVVNGKGFSSDSQRFLRVAIECIDQCDGSVVEMGAFSMTVCWNGLSPYPFHEARAVQCAMHMAAQLDEHVPDIGYNFGVVTGGVLVGHVGTSSTMRRCVLGLSVFVSQLLPPLGRMINCSILVSEATYSMARSRLTCAPVEVVLYDGQVMILYEAFGSKDEQSVKPRELDLAHKGFAALSAISSQRPVDIMKKMMAGSTSHAPSHADAQFSRLCRVAKYLEDETTRRMEISGLSDDAAHVSYGRNGPSWLIHEVAADHVRLPDDILTALGDHPGNEDDQESSFSSHPLTPLSGTHVGHSGSRRSSVNPIFELRAELEQQLLERTLRASAHSLFRTPQSAFSHADDSINGVPPMWSPESRRNSTSIGEIPAEPSELMEIVDRRGQAWRRSKKCIGKGTFGEVYVGLQSDGSLCAIKIISLPLLMQSAAATAPNRPPGGGKDRLGQSAVESAVSWGEGSLMQQKLAAMTSLGSTNTKDNFDPHADSILGSSMFQFDPGNAPPPTTPLNPSLYSPRPPPSMLSREVDQLLQEVATLSSIKSDNVVRYYGCAVNDGSICIVMEYVGGGSLTSLMGLFGTFPLPSARRFVMDVLRGLRALHEQRIVHRDVGPNNILVTIDGVCKLSDFGCSQSLQKISAVSTRAVAGTPQYMAPEACRGEATTASDIWSLGVLAHVLVTGRLPFADADLVLPPELFIRKMALIRPSSRRPSASKVSLSSGDDSSSGLQSFISGSTHLPMTVCVLEALLPSDALEFVQVCLLRDQTMRPTADQLMMHPFVLK</sequence>
<feature type="region of interest" description="Disordered" evidence="7">
    <location>
        <begin position="826"/>
        <end position="858"/>
    </location>
</feature>
<keyword evidence="4" id="KW-0418">Kinase</keyword>
<evidence type="ECO:0000256" key="8">
    <source>
        <dbReference type="SAM" id="Phobius"/>
    </source>
</evidence>
<proteinExistence type="predicted"/>
<dbReference type="InterPro" id="IPR000719">
    <property type="entry name" value="Prot_kinase_dom"/>
</dbReference>
<name>A0A0S4IYV8_BODSA</name>
<feature type="transmembrane region" description="Helical" evidence="8">
    <location>
        <begin position="471"/>
        <end position="493"/>
    </location>
</feature>
<evidence type="ECO:0000256" key="7">
    <source>
        <dbReference type="SAM" id="MobiDB-lite"/>
    </source>
</evidence>
<evidence type="ECO:0000256" key="3">
    <source>
        <dbReference type="ARBA" id="ARBA00022741"/>
    </source>
</evidence>
<evidence type="ECO:0000313" key="11">
    <source>
        <dbReference type="Proteomes" id="UP000051952"/>
    </source>
</evidence>
<dbReference type="Gene3D" id="3.30.70.1230">
    <property type="entry name" value="Nucleotide cyclase"/>
    <property type="match status" value="1"/>
</dbReference>
<evidence type="ECO:0000256" key="4">
    <source>
        <dbReference type="ARBA" id="ARBA00022777"/>
    </source>
</evidence>
<dbReference type="PROSITE" id="PS00107">
    <property type="entry name" value="PROTEIN_KINASE_ATP"/>
    <property type="match status" value="1"/>
</dbReference>
<feature type="compositionally biased region" description="Basic residues" evidence="7">
    <location>
        <begin position="845"/>
        <end position="856"/>
    </location>
</feature>
<feature type="region of interest" description="Disordered" evidence="7">
    <location>
        <begin position="1168"/>
        <end position="1205"/>
    </location>
</feature>
<keyword evidence="3 6" id="KW-0547">Nucleotide-binding</keyword>
<feature type="region of interest" description="Disordered" evidence="7">
    <location>
        <begin position="1"/>
        <end position="45"/>
    </location>
</feature>
<gene>
    <name evidence="10" type="ORF">BSAL_76600</name>
</gene>
<keyword evidence="5 6" id="KW-0067">ATP-binding</keyword>
<feature type="compositionally biased region" description="Pro residues" evidence="7">
    <location>
        <begin position="729"/>
        <end position="738"/>
    </location>
</feature>
<dbReference type="InterPro" id="IPR050538">
    <property type="entry name" value="MAP_kinase_kinase_kinase"/>
</dbReference>
<dbReference type="VEuPathDB" id="TriTrypDB:BSAL_22150"/>
<dbReference type="PANTHER" id="PTHR48016:SF56">
    <property type="entry name" value="MAPKK KINASE"/>
    <property type="match status" value="1"/>
</dbReference>
<feature type="transmembrane region" description="Helical" evidence="8">
    <location>
        <begin position="136"/>
        <end position="157"/>
    </location>
</feature>
<evidence type="ECO:0000256" key="2">
    <source>
        <dbReference type="ARBA" id="ARBA00022679"/>
    </source>
</evidence>
<feature type="compositionally biased region" description="Basic residues" evidence="7">
    <location>
        <begin position="98"/>
        <end position="107"/>
    </location>
</feature>
<organism evidence="10 11">
    <name type="scientific">Bodo saltans</name>
    <name type="common">Flagellated protozoan</name>
    <dbReference type="NCBI Taxonomy" id="75058"/>
    <lineage>
        <taxon>Eukaryota</taxon>
        <taxon>Discoba</taxon>
        <taxon>Euglenozoa</taxon>
        <taxon>Kinetoplastea</taxon>
        <taxon>Metakinetoplastina</taxon>
        <taxon>Eubodonida</taxon>
        <taxon>Bodonidae</taxon>
        <taxon>Bodo</taxon>
    </lineage>
</organism>